<accession>A0A8H6ZU30</accession>
<dbReference type="RefSeq" id="XP_036632189.1">
    <property type="nucleotide sequence ID" value="XM_036776170.1"/>
</dbReference>
<sequence length="128" mass="14156">MSPPYTRVANTYYPLLQETMVWVSNQSGLDANVSITKLLNPGGSAANYVVPANLPDAWARNRWGRSKGPETATVTLNGRSYNLTVQPMDYVIIHTDALIVLPSTAVRSNQYILPGLLLKNVRSQQVHF</sequence>
<dbReference type="Proteomes" id="UP000623687">
    <property type="component" value="Unassembled WGS sequence"/>
</dbReference>
<reference evidence="1" key="1">
    <citation type="submission" date="2019-07" db="EMBL/GenBank/DDBJ databases">
        <authorList>
            <person name="Palmer J.M."/>
        </authorList>
    </citation>
    <scope>NUCLEOTIDE SEQUENCE</scope>
    <source>
        <strain evidence="1">PC9</strain>
    </source>
</reference>
<comment type="caution">
    <text evidence="1">The sequence shown here is derived from an EMBL/GenBank/DDBJ whole genome shotgun (WGS) entry which is preliminary data.</text>
</comment>
<evidence type="ECO:0000313" key="1">
    <source>
        <dbReference type="EMBL" id="KAF7430911.1"/>
    </source>
</evidence>
<dbReference type="VEuPathDB" id="FungiDB:PC9H_006626"/>
<name>A0A8H6ZU30_PLEOS</name>
<organism evidence="1 2">
    <name type="scientific">Pleurotus ostreatus</name>
    <name type="common">Oyster mushroom</name>
    <name type="synonym">White-rot fungus</name>
    <dbReference type="NCBI Taxonomy" id="5322"/>
    <lineage>
        <taxon>Eukaryota</taxon>
        <taxon>Fungi</taxon>
        <taxon>Dikarya</taxon>
        <taxon>Basidiomycota</taxon>
        <taxon>Agaricomycotina</taxon>
        <taxon>Agaricomycetes</taxon>
        <taxon>Agaricomycetidae</taxon>
        <taxon>Agaricales</taxon>
        <taxon>Pleurotineae</taxon>
        <taxon>Pleurotaceae</taxon>
        <taxon>Pleurotus</taxon>
    </lineage>
</organism>
<dbReference type="AlphaFoldDB" id="A0A8H6ZU30"/>
<protein>
    <submittedName>
        <fullName evidence="1">Uncharacterized protein</fullName>
    </submittedName>
</protein>
<dbReference type="EMBL" id="JACETU010000004">
    <property type="protein sequence ID" value="KAF7430911.1"/>
    <property type="molecule type" value="Genomic_DNA"/>
</dbReference>
<gene>
    <name evidence="1" type="ORF">PC9H_006626</name>
</gene>
<evidence type="ECO:0000313" key="2">
    <source>
        <dbReference type="Proteomes" id="UP000623687"/>
    </source>
</evidence>
<keyword evidence="2" id="KW-1185">Reference proteome</keyword>
<dbReference type="GeneID" id="59376444"/>
<proteinExistence type="predicted"/>